<protein>
    <recommendedName>
        <fullName evidence="1">Nucleoside phosphorylase domain-containing protein</fullName>
    </recommendedName>
</protein>
<dbReference type="InterPro" id="IPR000845">
    <property type="entry name" value="Nucleoside_phosphorylase_d"/>
</dbReference>
<comment type="caution">
    <text evidence="2">The sequence shown here is derived from an EMBL/GenBank/DDBJ whole genome shotgun (WGS) entry which is preliminary data.</text>
</comment>
<dbReference type="InterPro" id="IPR044580">
    <property type="entry name" value="MTAN"/>
</dbReference>
<dbReference type="CDD" id="cd09008">
    <property type="entry name" value="MTAN"/>
    <property type="match status" value="1"/>
</dbReference>
<evidence type="ECO:0000313" key="2">
    <source>
        <dbReference type="EMBL" id="CAK0785499.1"/>
    </source>
</evidence>
<accession>A0AAV1IEK4</accession>
<proteinExistence type="predicted"/>
<organism evidence="2 3">
    <name type="scientific">Coccomyxa viridis</name>
    <dbReference type="NCBI Taxonomy" id="1274662"/>
    <lineage>
        <taxon>Eukaryota</taxon>
        <taxon>Viridiplantae</taxon>
        <taxon>Chlorophyta</taxon>
        <taxon>core chlorophytes</taxon>
        <taxon>Trebouxiophyceae</taxon>
        <taxon>Trebouxiophyceae incertae sedis</taxon>
        <taxon>Coccomyxaceae</taxon>
        <taxon>Coccomyxa</taxon>
    </lineage>
</organism>
<gene>
    <name evidence="2" type="ORF">CVIRNUC_008709</name>
</gene>
<name>A0AAV1IEK4_9CHLO</name>
<dbReference type="EMBL" id="CAUYUE010000012">
    <property type="protein sequence ID" value="CAK0785499.1"/>
    <property type="molecule type" value="Genomic_DNA"/>
</dbReference>
<dbReference type="AlphaFoldDB" id="A0AAV1IEK4"/>
<sequence>MAVNGDRKVQTVLVLVAMEAEAMPLINILDLKEDIPQRIPPPAPAVSYSGSKHGIEVHVVRNGKCQLHGVDNVGTVPAAVTAYLAVHEFKPDLVISVGTAGGFKSKGAAIGDVFLATAFANHDRRIPIPGFDKYGVWRVDALAAPNLKAALNLKEGVVSSGNSLSYSQEDWDQMTAIGAAVKEMEAAGISWVAHLHNVPFIALKSITDIVDGDRPAQEEFLENLHSAAKALQDVISPVLEFVAAKSIKDL</sequence>
<keyword evidence="3" id="KW-1185">Reference proteome</keyword>
<evidence type="ECO:0000313" key="3">
    <source>
        <dbReference type="Proteomes" id="UP001314263"/>
    </source>
</evidence>
<evidence type="ECO:0000259" key="1">
    <source>
        <dbReference type="Pfam" id="PF01048"/>
    </source>
</evidence>
<dbReference type="InterPro" id="IPR035994">
    <property type="entry name" value="Nucleoside_phosphorylase_sf"/>
</dbReference>
<reference evidence="2 3" key="1">
    <citation type="submission" date="2023-10" db="EMBL/GenBank/DDBJ databases">
        <authorList>
            <person name="Maclean D."/>
            <person name="Macfadyen A."/>
        </authorList>
    </citation>
    <scope>NUCLEOTIDE SEQUENCE [LARGE SCALE GENOMIC DNA]</scope>
</reference>
<feature type="domain" description="Nucleoside phosphorylase" evidence="1">
    <location>
        <begin position="12"/>
        <end position="239"/>
    </location>
</feature>
<dbReference type="Gene3D" id="3.40.50.1580">
    <property type="entry name" value="Nucleoside phosphorylase domain"/>
    <property type="match status" value="1"/>
</dbReference>
<dbReference type="PANTHER" id="PTHR46994">
    <property type="entry name" value="5'-METHYLTHIOADENOSINE/S-ADENOSYLHOMOCYSTEINE NUCLEOSIDASE 1"/>
    <property type="match status" value="1"/>
</dbReference>
<dbReference type="PANTHER" id="PTHR46994:SF1">
    <property type="entry name" value="5'-METHYLTHIOADENOSINE NUCLEOSIDASE"/>
    <property type="match status" value="1"/>
</dbReference>
<dbReference type="GO" id="GO:0008930">
    <property type="term" value="F:methylthioadenosine nucleosidase activity"/>
    <property type="evidence" value="ECO:0007669"/>
    <property type="project" value="InterPro"/>
</dbReference>
<dbReference type="Proteomes" id="UP001314263">
    <property type="component" value="Unassembled WGS sequence"/>
</dbReference>
<dbReference type="GO" id="GO:0019509">
    <property type="term" value="P:L-methionine salvage from methylthioadenosine"/>
    <property type="evidence" value="ECO:0007669"/>
    <property type="project" value="InterPro"/>
</dbReference>
<dbReference type="GO" id="GO:0009116">
    <property type="term" value="P:nucleoside metabolic process"/>
    <property type="evidence" value="ECO:0007669"/>
    <property type="project" value="InterPro"/>
</dbReference>
<dbReference type="Pfam" id="PF01048">
    <property type="entry name" value="PNP_UDP_1"/>
    <property type="match status" value="1"/>
</dbReference>
<dbReference type="SUPFAM" id="SSF53167">
    <property type="entry name" value="Purine and uridine phosphorylases"/>
    <property type="match status" value="1"/>
</dbReference>